<proteinExistence type="predicted"/>
<reference evidence="2 3" key="1">
    <citation type="submission" date="2023-02" db="EMBL/GenBank/DDBJ databases">
        <title>LHISI_Scaffold_Assembly.</title>
        <authorList>
            <person name="Stuart O.P."/>
            <person name="Cleave R."/>
            <person name="Magrath M.J.L."/>
            <person name="Mikheyev A.S."/>
        </authorList>
    </citation>
    <scope>NUCLEOTIDE SEQUENCE [LARGE SCALE GENOMIC DNA]</scope>
    <source>
        <strain evidence="2">Daus_M_001</strain>
        <tissue evidence="2">Leg muscle</tissue>
    </source>
</reference>
<organism evidence="2 3">
    <name type="scientific">Dryococelus australis</name>
    <dbReference type="NCBI Taxonomy" id="614101"/>
    <lineage>
        <taxon>Eukaryota</taxon>
        <taxon>Metazoa</taxon>
        <taxon>Ecdysozoa</taxon>
        <taxon>Arthropoda</taxon>
        <taxon>Hexapoda</taxon>
        <taxon>Insecta</taxon>
        <taxon>Pterygota</taxon>
        <taxon>Neoptera</taxon>
        <taxon>Polyneoptera</taxon>
        <taxon>Phasmatodea</taxon>
        <taxon>Verophasmatodea</taxon>
        <taxon>Anareolatae</taxon>
        <taxon>Phasmatidae</taxon>
        <taxon>Eurycanthinae</taxon>
        <taxon>Dryococelus</taxon>
    </lineage>
</organism>
<evidence type="ECO:0000256" key="1">
    <source>
        <dbReference type="SAM" id="MobiDB-lite"/>
    </source>
</evidence>
<evidence type="ECO:0000313" key="3">
    <source>
        <dbReference type="Proteomes" id="UP001159363"/>
    </source>
</evidence>
<feature type="region of interest" description="Disordered" evidence="1">
    <location>
        <begin position="733"/>
        <end position="764"/>
    </location>
</feature>
<comment type="caution">
    <text evidence="2">The sequence shown here is derived from an EMBL/GenBank/DDBJ whole genome shotgun (WGS) entry which is preliminary data.</text>
</comment>
<accession>A0ABQ9IAA9</accession>
<protein>
    <submittedName>
        <fullName evidence="2">Uncharacterized protein</fullName>
    </submittedName>
</protein>
<gene>
    <name evidence="2" type="ORF">PR048_006210</name>
</gene>
<dbReference type="Proteomes" id="UP001159363">
    <property type="component" value="Chromosome 2"/>
</dbReference>
<keyword evidence="3" id="KW-1185">Reference proteome</keyword>
<name>A0ABQ9IAA9_9NEOP</name>
<dbReference type="EMBL" id="JARBHB010000002">
    <property type="protein sequence ID" value="KAJ8893610.1"/>
    <property type="molecule type" value="Genomic_DNA"/>
</dbReference>
<evidence type="ECO:0000313" key="2">
    <source>
        <dbReference type="EMBL" id="KAJ8893610.1"/>
    </source>
</evidence>
<feature type="compositionally biased region" description="Basic and acidic residues" evidence="1">
    <location>
        <begin position="733"/>
        <end position="746"/>
    </location>
</feature>
<sequence length="764" mass="84249">MAREEEKVLSTVLLIRVQSQCGRMEGMPAFGPGLVVIENPLLLSRLSKVLSLPRTMFKVIGCTLDYVVERLAFKTQAAASHGSPLCGGQRFRLFAAREQYRRLQALRTGRAHACAGSHRDVWLRQFQKLGHETGTVSLLTSHLGEPVSIPGRVTPGFSNVGIVLDDAAGRRVSSGIYRFPLPSIPALKTLILRVAQISSLHLLLSIDSEILYVTRSCPTFASLRIARLSALGSVPETVSPSGAELKAGGEGACTPMFLFNRSRRGTLHQVTDAAEQLRLPERPNFTHSASLTLHCTDTLSRRFPSRWSLLLPLISLRPSSIAETPATRPLNNSSLGGPTFLVIRFRDDVTALAITSTSSCGTKQRACCSHRPFLADRMAVVEQTHAVIFPGSWSDVERFRALPYSGLYRSQSGRKTLPCERARRQLVYTAAHCRRLRFTARGSVSQAREAALKGRRHEKRARLFNGAQARESKWASRRLGRPLWREAVVLFRRGEEIRRLAATSLRAHSWWHVANQIKRFSHSCRLLNNALSTQGFEIDVRLPHMTAYPQCVFLCAQIPVPQSGGAPPVCVAGGSVFESWSMISNPEIYKGVPHAACATAVVRLSGLVPPSVPERIECRGYRYKNFLVIALPLSARLVTSKATVWSAAEHCATLSARCAKIAKSQVATTVSSGSEVCGLRASARRRVRLTGGTIASGALLTDIWNDDKIWTALSIEVFRADEVTEMSMEQHWNERAGKREIPEKTHRLTAQFPHAKIRSDPAGD</sequence>